<keyword evidence="2" id="KW-0614">Plasmid</keyword>
<evidence type="ECO:0000313" key="2">
    <source>
        <dbReference type="EMBL" id="ANL87867.1"/>
    </source>
</evidence>
<feature type="domain" description="DUF6602" evidence="1">
    <location>
        <begin position="23"/>
        <end position="127"/>
    </location>
</feature>
<dbReference type="CDD" id="cd21411">
    <property type="entry name" value="NucC"/>
    <property type="match status" value="1"/>
</dbReference>
<keyword evidence="3" id="KW-1185">Reference proteome</keyword>
<evidence type="ECO:0000259" key="1">
    <source>
        <dbReference type="Pfam" id="PF20247"/>
    </source>
</evidence>
<sequence length="244" mass="26717">MSNWSIQTLLSELHDDIQERLGRARKAFGHPGTKGNASEAVWLEMLQTYLPMRYQAASAHVVDSMGAFSDQIDVVVFDRQYSPFIFSFQGQTVIPAESVYAVFEAKQSINADQVAYARSKVASVRSLQRTSLPIPHAGGTYPAKPLQHIIGGLLTLESDWSPGLGDALTKALADGNEADRLDLGCVAAHGIFARDLEGADALTPMRKPATAFLFELIARLQEKATVPMIDIRAYARWLDVDLPS</sequence>
<organism evidence="2 3">
    <name type="scientific">Rhizobium phaseoli</name>
    <dbReference type="NCBI Taxonomy" id="396"/>
    <lineage>
        <taxon>Bacteria</taxon>
        <taxon>Pseudomonadati</taxon>
        <taxon>Pseudomonadota</taxon>
        <taxon>Alphaproteobacteria</taxon>
        <taxon>Hyphomicrobiales</taxon>
        <taxon>Rhizobiaceae</taxon>
        <taxon>Rhizobium/Agrobacterium group</taxon>
        <taxon>Rhizobium</taxon>
    </lineage>
</organism>
<dbReference type="RefSeq" id="WP_064832767.1">
    <property type="nucleotide sequence ID" value="NZ_CP013572.1"/>
</dbReference>
<proteinExistence type="predicted"/>
<accession>A0ABN4QXD3</accession>
<gene>
    <name evidence="2" type="ORF">AMC81_PD00010</name>
</gene>
<protein>
    <recommendedName>
        <fullName evidence="1">DUF6602 domain-containing protein</fullName>
    </recommendedName>
</protein>
<name>A0ABN4QXD3_9HYPH</name>
<dbReference type="Proteomes" id="UP000078551">
    <property type="component" value="Plasmid pRphaN671d"/>
</dbReference>
<evidence type="ECO:0000313" key="3">
    <source>
        <dbReference type="Proteomes" id="UP000078551"/>
    </source>
</evidence>
<dbReference type="InterPro" id="IPR046537">
    <property type="entry name" value="DUF6602"/>
</dbReference>
<geneLocation type="plasmid" evidence="2 3">
    <name>pRphaN671d</name>
</geneLocation>
<reference evidence="2 3" key="1">
    <citation type="submission" date="2015-11" db="EMBL/GenBank/DDBJ databases">
        <title>The limits of bacterial species coexistence and the symbiotic plasmid transference in sympatric Rhizobium populations.</title>
        <authorList>
            <person name="Perez-Carrascal O.M."/>
            <person name="VanInsberghe D."/>
            <person name="Juarez S."/>
            <person name="Polz M.F."/>
            <person name="Vinuesa P."/>
            <person name="Gonzalez V."/>
        </authorList>
    </citation>
    <scope>NUCLEOTIDE SEQUENCE [LARGE SCALE GENOMIC DNA]</scope>
    <source>
        <strain evidence="2 3">N771</strain>
        <plasmid evidence="2 3">pRphaN671d</plasmid>
    </source>
</reference>
<dbReference type="EMBL" id="CP013572">
    <property type="protein sequence ID" value="ANL87867.1"/>
    <property type="molecule type" value="Genomic_DNA"/>
</dbReference>
<dbReference type="Pfam" id="PF20247">
    <property type="entry name" value="DUF6602"/>
    <property type="match status" value="1"/>
</dbReference>